<feature type="transmembrane region" description="Helical" evidence="6">
    <location>
        <begin position="659"/>
        <end position="681"/>
    </location>
</feature>
<evidence type="ECO:0000313" key="9">
    <source>
        <dbReference type="Proteomes" id="UP000007435"/>
    </source>
</evidence>
<dbReference type="GO" id="GO:0005886">
    <property type="term" value="C:plasma membrane"/>
    <property type="evidence" value="ECO:0007669"/>
    <property type="project" value="UniProtKB-SubCell"/>
</dbReference>
<proteinExistence type="predicted"/>
<keyword evidence="8" id="KW-0808">Transferase</keyword>
<reference key="1">
    <citation type="submission" date="2010-11" db="EMBL/GenBank/DDBJ databases">
        <title>The complete genome of Leadbetterella byssophila DSM 17132.</title>
        <authorList>
            <consortium name="US DOE Joint Genome Institute (JGI-PGF)"/>
            <person name="Lucas S."/>
            <person name="Copeland A."/>
            <person name="Lapidus A."/>
            <person name="Glavina del Rio T."/>
            <person name="Dalin E."/>
            <person name="Tice H."/>
            <person name="Bruce D."/>
            <person name="Goodwin L."/>
            <person name="Pitluck S."/>
            <person name="Kyrpides N."/>
            <person name="Mavromatis K."/>
            <person name="Ivanova N."/>
            <person name="Teshima H."/>
            <person name="Brettin T."/>
            <person name="Detter J.C."/>
            <person name="Han C."/>
            <person name="Tapia R."/>
            <person name="Land M."/>
            <person name="Hauser L."/>
            <person name="Markowitz V."/>
            <person name="Cheng J.-F."/>
            <person name="Hugenholtz P."/>
            <person name="Woyke T."/>
            <person name="Wu D."/>
            <person name="Tindall B."/>
            <person name="Pomrenke H.G."/>
            <person name="Brambilla E."/>
            <person name="Klenk H.-P."/>
            <person name="Eisen J.A."/>
        </authorList>
    </citation>
    <scope>NUCLEOTIDE SEQUENCE [LARGE SCALE GENOMIC DNA]</scope>
    <source>
        <strain>DSM 17132</strain>
    </source>
</reference>
<dbReference type="InterPro" id="IPR004869">
    <property type="entry name" value="MMPL_dom"/>
</dbReference>
<evidence type="ECO:0000313" key="8">
    <source>
        <dbReference type="EMBL" id="ADQ17193.1"/>
    </source>
</evidence>
<evidence type="ECO:0000256" key="6">
    <source>
        <dbReference type="SAM" id="Phobius"/>
    </source>
</evidence>
<dbReference type="OrthoDB" id="9803035at2"/>
<feature type="transmembrane region" description="Helical" evidence="6">
    <location>
        <begin position="635"/>
        <end position="654"/>
    </location>
</feature>
<evidence type="ECO:0000256" key="1">
    <source>
        <dbReference type="ARBA" id="ARBA00004651"/>
    </source>
</evidence>
<dbReference type="InterPro" id="IPR050545">
    <property type="entry name" value="Mycobact_MmpL"/>
</dbReference>
<dbReference type="PANTHER" id="PTHR33406">
    <property type="entry name" value="MEMBRANE PROTEIN MJ1562-RELATED"/>
    <property type="match status" value="1"/>
</dbReference>
<dbReference type="PANTHER" id="PTHR33406:SF13">
    <property type="entry name" value="MEMBRANE PROTEIN YDFJ"/>
    <property type="match status" value="1"/>
</dbReference>
<dbReference type="Gene3D" id="1.20.1640.10">
    <property type="entry name" value="Multidrug efflux transporter AcrB transmembrane domain"/>
    <property type="match status" value="2"/>
</dbReference>
<reference evidence="8 9" key="2">
    <citation type="journal article" date="2011" name="Stand. Genomic Sci.">
        <title>Complete genome sequence of Leadbetterella byssophila type strain (4M15).</title>
        <authorList>
            <person name="Abt B."/>
            <person name="Teshima H."/>
            <person name="Lucas S."/>
            <person name="Lapidus A."/>
            <person name="Del Rio T.G."/>
            <person name="Nolan M."/>
            <person name="Tice H."/>
            <person name="Cheng J.F."/>
            <person name="Pitluck S."/>
            <person name="Liolios K."/>
            <person name="Pagani I."/>
            <person name="Ivanova N."/>
            <person name="Mavromatis K."/>
            <person name="Pati A."/>
            <person name="Tapia R."/>
            <person name="Han C."/>
            <person name="Goodwin L."/>
            <person name="Chen A."/>
            <person name="Palaniappan K."/>
            <person name="Land M."/>
            <person name="Hauser L."/>
            <person name="Chang Y.J."/>
            <person name="Jeffries C.D."/>
            <person name="Rohde M."/>
            <person name="Goker M."/>
            <person name="Tindall B.J."/>
            <person name="Detter J.C."/>
            <person name="Woyke T."/>
            <person name="Bristow J."/>
            <person name="Eisen J.A."/>
            <person name="Markowitz V."/>
            <person name="Hugenholtz P."/>
            <person name="Klenk H.P."/>
            <person name="Kyrpides N.C."/>
        </authorList>
    </citation>
    <scope>NUCLEOTIDE SEQUENCE [LARGE SCALE GENOMIC DNA]</scope>
    <source>
        <strain evidence="9">DSM 17132 / JCM 16389 / KACC 11308 / NBRC 106382 / 4M15</strain>
    </source>
</reference>
<keyword evidence="2" id="KW-1003">Cell membrane</keyword>
<dbReference type="SMART" id="SM00563">
    <property type="entry name" value="PlsC"/>
    <property type="match status" value="1"/>
</dbReference>
<feature type="transmembrane region" description="Helical" evidence="6">
    <location>
        <begin position="752"/>
        <end position="776"/>
    </location>
</feature>
<dbReference type="GO" id="GO:0016746">
    <property type="term" value="F:acyltransferase activity"/>
    <property type="evidence" value="ECO:0007669"/>
    <property type="project" value="UniProtKB-KW"/>
</dbReference>
<dbReference type="Pfam" id="PF03176">
    <property type="entry name" value="MMPL"/>
    <property type="match status" value="1"/>
</dbReference>
<feature type="transmembrane region" description="Helical" evidence="6">
    <location>
        <begin position="797"/>
        <end position="821"/>
    </location>
</feature>
<feature type="transmembrane region" description="Helical" evidence="6">
    <location>
        <begin position="352"/>
        <end position="371"/>
    </location>
</feature>
<keyword evidence="5 6" id="KW-0472">Membrane</keyword>
<feature type="transmembrane region" description="Helical" evidence="6">
    <location>
        <begin position="285"/>
        <end position="305"/>
    </location>
</feature>
<evidence type="ECO:0000256" key="2">
    <source>
        <dbReference type="ARBA" id="ARBA00022475"/>
    </source>
</evidence>
<gene>
    <name evidence="8" type="ordered locus">Lbys_1479</name>
</gene>
<protein>
    <submittedName>
        <fullName evidence="8">Phospholipid/glycerol acyltransferase</fullName>
    </submittedName>
</protein>
<comment type="subcellular location">
    <subcellularLocation>
        <location evidence="1">Cell membrane</location>
        <topology evidence="1">Multi-pass membrane protein</topology>
    </subcellularLocation>
</comment>
<dbReference type="AlphaFoldDB" id="E4RWY7"/>
<feature type="transmembrane region" description="Helical" evidence="6">
    <location>
        <begin position="259"/>
        <end position="278"/>
    </location>
</feature>
<evidence type="ECO:0000256" key="3">
    <source>
        <dbReference type="ARBA" id="ARBA00022692"/>
    </source>
</evidence>
<feature type="transmembrane region" description="Helical" evidence="6">
    <location>
        <begin position="311"/>
        <end position="332"/>
    </location>
</feature>
<keyword evidence="3 6" id="KW-0812">Transmembrane</keyword>
<evidence type="ECO:0000256" key="4">
    <source>
        <dbReference type="ARBA" id="ARBA00022989"/>
    </source>
</evidence>
<dbReference type="KEGG" id="lby:Lbys_1479"/>
<feature type="transmembrane region" description="Helical" evidence="6">
    <location>
        <begin position="20"/>
        <end position="39"/>
    </location>
</feature>
<keyword evidence="8" id="KW-0012">Acyltransferase</keyword>
<dbReference type="Pfam" id="PF01553">
    <property type="entry name" value="Acyltransferase"/>
    <property type="match status" value="1"/>
</dbReference>
<dbReference type="RefSeq" id="WP_013408242.1">
    <property type="nucleotide sequence ID" value="NC_014655.1"/>
</dbReference>
<feature type="transmembrane region" description="Helical" evidence="6">
    <location>
        <begin position="727"/>
        <end position="746"/>
    </location>
</feature>
<accession>E4RWY7</accession>
<evidence type="ECO:0000256" key="5">
    <source>
        <dbReference type="ARBA" id="ARBA00023136"/>
    </source>
</evidence>
<dbReference type="CDD" id="cd07989">
    <property type="entry name" value="LPLAT_AGPAT-like"/>
    <property type="match status" value="1"/>
</dbReference>
<feature type="transmembrane region" description="Helical" evidence="6">
    <location>
        <begin position="687"/>
        <end position="706"/>
    </location>
</feature>
<dbReference type="SUPFAM" id="SSF82866">
    <property type="entry name" value="Multidrug efflux transporter AcrB transmembrane domain"/>
    <property type="match status" value="2"/>
</dbReference>
<organism evidence="8 9">
    <name type="scientific">Leadbetterella byssophila (strain DSM 17132 / JCM 16389 / KACC 11308 / NBRC 106382 / 4M15)</name>
    <dbReference type="NCBI Taxonomy" id="649349"/>
    <lineage>
        <taxon>Bacteria</taxon>
        <taxon>Pseudomonadati</taxon>
        <taxon>Bacteroidota</taxon>
        <taxon>Cytophagia</taxon>
        <taxon>Cytophagales</taxon>
        <taxon>Leadbetterellaceae</taxon>
        <taxon>Leadbetterella</taxon>
    </lineage>
</organism>
<dbReference type="InterPro" id="IPR002123">
    <property type="entry name" value="Plipid/glycerol_acylTrfase"/>
</dbReference>
<name>E4RWY7_LEAB4</name>
<dbReference type="SUPFAM" id="SSF69593">
    <property type="entry name" value="Glycerol-3-phosphate (1)-acyltransferase"/>
    <property type="match status" value="1"/>
</dbReference>
<dbReference type="STRING" id="649349.Lbys_1479"/>
<dbReference type="EMBL" id="CP002305">
    <property type="protein sequence ID" value="ADQ17193.1"/>
    <property type="molecule type" value="Genomic_DNA"/>
</dbReference>
<dbReference type="HOGENOM" id="CLU_003055_0_0_10"/>
<feature type="transmembrane region" description="Helical" evidence="6">
    <location>
        <begin position="424"/>
        <end position="441"/>
    </location>
</feature>
<keyword evidence="9" id="KW-1185">Reference proteome</keyword>
<sequence length="1150" mass="130184">MHKLFLYLYSKIQKRKSLVVLLGLLYLITGVIVFTRINFNEDITRLIPKSEKGDQTTEILENLQFSDKITILISGGEDKQGAADAIIDSLVQYPSYVKNIQGRFTEENFEETYAKIQSQLPFFLDQEDYEDLAQKLQPDSIKNLARQNFEALTTSFLPAHLLMSDPLGMTYKGLNKLRKLAAGEEFTLTDGYLSTQNGEMLILFVDPVFSGSETKENTKFVESLDRIQEEVAASFSVKVDMYGAAIIAVANAKQIKRDILTTVLISFTALMLILILYYRKVQLPLILFIPSLFGVITAILLLWIIKDSISAISLSIGAILLGVTVDYALHILTHYKESESIEELYRDITRPLIMSSSTTALAFLCLLFVNSEALKDLGIFAAIAVIASALFSLIIIPHLYHPIKQEKPTLLDQLARFPFEKSKALISICVIFIVISFFTFHKVGFNQDISQLNYIPEDIKKTEQLLDSTTNLNSKSLYLVSYAENLDSALFAANQLKELWKELPIIEASNPTDVVLSESQKKIRLQRWKEFWTAERKNNLRTHLNSAGQEVGLSPTAYDQFYELLDTEFDLNQAHDWGIDVVGKGGKYYHITTQIKIDESHREEIIKKINGINNTLLIDRQELNESFLGHLKDDFNRLINLSFLAVILILWIFFKRLELVLIASIPIGLTAWVTGGLMGAFGIELNIFSSIVCTLIFGHGVDFSIFMTAALQKEYSYGKPVMPQYRISVLLAVLTTILAIGALIFAKHPALISISAVSLVGVFAAVLITFVFYPILFKLFITLRPSKGFPPFKLVHLLFSSISFLYFGIGSFLLSLLTFVFPDKWRGVISKFLGSVIQSYPLMKHTNIIGKPMTPSIWIANHSSFLDILSLNAVDPKTIFLVSDWVYESPLFGRGVQKLGFYPVSKGLDKGLESLQQKVAEGYSLVIFPEGTRSTDNSIKRFHKGAFYLSEKFNLPIQPVLIHGASEALPKGEFQIRGYGLTLKFLSPILPNDLSYGTEVKDRTKNISIYFKKQNHELRKELEGPEYFKEMILECFLYKEPEIIKEVKKNLSQKMKAIHSLEIQDKTRILHIGNDFGETDLLLKLHFPTTKVDSYIQAESRRDVAKNLYLKRNITYLEEMSANHDLLIISDGVKVPESFKAQFPTCYEVF</sequence>
<dbReference type="Proteomes" id="UP000007435">
    <property type="component" value="Chromosome"/>
</dbReference>
<dbReference type="eggNOG" id="COG0204">
    <property type="taxonomic scope" value="Bacteria"/>
</dbReference>
<evidence type="ECO:0000259" key="7">
    <source>
        <dbReference type="SMART" id="SM00563"/>
    </source>
</evidence>
<dbReference type="eggNOG" id="COG4258">
    <property type="taxonomic scope" value="Bacteria"/>
</dbReference>
<feature type="domain" description="Phospholipid/glycerol acyltransferase" evidence="7">
    <location>
        <begin position="856"/>
        <end position="965"/>
    </location>
</feature>
<feature type="transmembrane region" description="Helical" evidence="6">
    <location>
        <begin position="377"/>
        <end position="403"/>
    </location>
</feature>
<keyword evidence="4 6" id="KW-1133">Transmembrane helix</keyword>